<sequence>MTAAARLREDFSLDVDYQRYIDDRRLKHLDAGPDGAFRPPDKSDQPTLINAEYNAMDCVDAESLTIHIHAPRLALLRQFALCGFGAPLGVFPGIEKLAGVLAERVLSSWLAAASQYVRLEDFDLDAQFSYQWHLSILAADTVVHGPASRHELVDPVAGLTEDGLPVLRDGAPLNADGSKDYKNPAWKAQNRAMLHARRKSLATLPGTTENATQRNSVASNVRALRDAYREALTPSSRLGGSVVPSDSGIDLSNGNSLTVTSGHSGHFGSDFGYD</sequence>
<protein>
    <submittedName>
        <fullName evidence="2">Uncharacterized protein</fullName>
    </submittedName>
</protein>
<reference evidence="3 4" key="3">
    <citation type="submission" date="2017-03" db="EMBL/GenBank/DDBJ databases">
        <authorList>
            <person name="Regsiter A."/>
            <person name="William W."/>
        </authorList>
    </citation>
    <scope>NUCLEOTIDE SEQUENCE [LARGE SCALE GENOMIC DNA]</scope>
    <source>
        <strain evidence="3">PRJEB5721</strain>
    </source>
</reference>
<keyword evidence="4" id="KW-1185">Reference proteome</keyword>
<name>A0A060UQ16_9PROT</name>
<dbReference type="Proteomes" id="UP000193925">
    <property type="component" value="Chromosome AFERRI"/>
</dbReference>
<evidence type="ECO:0000313" key="4">
    <source>
        <dbReference type="Proteomes" id="UP000193925"/>
    </source>
</evidence>
<accession>A0A060UQ16</accession>
<dbReference type="AlphaFoldDB" id="A0A060UQ16"/>
<feature type="compositionally biased region" description="Low complexity" evidence="1">
    <location>
        <begin position="261"/>
        <end position="274"/>
    </location>
</feature>
<evidence type="ECO:0000313" key="3">
    <source>
        <dbReference type="EMBL" id="SMH64398.1"/>
    </source>
</evidence>
<evidence type="ECO:0000256" key="1">
    <source>
        <dbReference type="SAM" id="MobiDB-lite"/>
    </source>
</evidence>
<proteinExistence type="predicted"/>
<feature type="region of interest" description="Disordered" evidence="1">
    <location>
        <begin position="254"/>
        <end position="274"/>
    </location>
</feature>
<reference evidence="2" key="2">
    <citation type="submission" date="2014-07" db="EMBL/GenBank/DDBJ databases">
        <title>Initial genome analysis of the psychrotolerant acidophile Acidithiobacillus ferrivorans CF27: insights into iron and sulfur oxidation pathways and into biofilm formation.</title>
        <authorList>
            <person name="Talla E."/>
            <person name="Hedrich S."/>
            <person name="Mangenot S."/>
            <person name="Ji B."/>
            <person name="Johnson D.B."/>
            <person name="Barbe V."/>
            <person name="Bonnefoy V."/>
        </authorList>
    </citation>
    <scope>NUCLEOTIDE SEQUENCE [LARGE SCALE GENOMIC DNA]</scope>
    <source>
        <strain evidence="2">CF27</strain>
    </source>
</reference>
<evidence type="ECO:0000313" key="2">
    <source>
        <dbReference type="EMBL" id="CDQ10371.1"/>
    </source>
</evidence>
<gene>
    <name evidence="3" type="ORF">AFERRI_10431</name>
    <name evidence="2" type="ORF">AFERRI_400152</name>
</gene>
<organism evidence="2">
    <name type="scientific">Acidithiobacillus ferrivorans</name>
    <dbReference type="NCBI Taxonomy" id="160808"/>
    <lineage>
        <taxon>Bacteria</taxon>
        <taxon>Pseudomonadati</taxon>
        <taxon>Pseudomonadota</taxon>
        <taxon>Acidithiobacillia</taxon>
        <taxon>Acidithiobacillales</taxon>
        <taxon>Acidithiobacillaceae</taxon>
        <taxon>Acidithiobacillus</taxon>
    </lineage>
</organism>
<dbReference type="EMBL" id="CCCS020000035">
    <property type="protein sequence ID" value="CDQ10371.1"/>
    <property type="molecule type" value="Genomic_DNA"/>
</dbReference>
<reference evidence="2" key="1">
    <citation type="submission" date="2014-03" db="EMBL/GenBank/DDBJ databases">
        <authorList>
            <person name="Genoscope - CEA"/>
        </authorList>
    </citation>
    <scope>NUCLEOTIDE SEQUENCE [LARGE SCALE GENOMIC DNA]</scope>
    <source>
        <strain evidence="2">CF27</strain>
    </source>
</reference>
<dbReference type="EMBL" id="LT841305">
    <property type="protein sequence ID" value="SMH64398.1"/>
    <property type="molecule type" value="Genomic_DNA"/>
</dbReference>